<sequence>MGCLAFLLAVLTRMAKTEYFGELYDVLRPTEHRFATADQALG</sequence>
<dbReference type="Proteomes" id="UP000663908">
    <property type="component" value="Chromosome"/>
</dbReference>
<name>A0ABX7THP9_STRCY</name>
<proteinExistence type="predicted"/>
<reference evidence="1 2" key="1">
    <citation type="submission" date="2021-03" db="EMBL/GenBank/DDBJ databases">
        <title>Complete genome sequence of Streptomyces cyanogenus S136, producer of anticancer angucycline landomycin A.</title>
        <authorList>
            <person name="Hrab P."/>
            <person name="Ruckert C."/>
            <person name="Busche T."/>
            <person name="Ostash I."/>
            <person name="Kalinowski J."/>
            <person name="Fedorenko V."/>
            <person name="Yushchuk O."/>
            <person name="Ostash B."/>
        </authorList>
    </citation>
    <scope>NUCLEOTIDE SEQUENCE [LARGE SCALE GENOMIC DNA]</scope>
    <source>
        <strain evidence="1 2">S136</strain>
    </source>
</reference>
<evidence type="ECO:0000313" key="1">
    <source>
        <dbReference type="EMBL" id="QTD96002.1"/>
    </source>
</evidence>
<protein>
    <submittedName>
        <fullName evidence="1">Uncharacterized protein</fullName>
    </submittedName>
</protein>
<accession>A0ABX7THP9</accession>
<gene>
    <name evidence="1" type="ORF">S1361_01525</name>
</gene>
<organism evidence="1 2">
    <name type="scientific">Streptomyces cyanogenus</name>
    <dbReference type="NCBI Taxonomy" id="80860"/>
    <lineage>
        <taxon>Bacteria</taxon>
        <taxon>Bacillati</taxon>
        <taxon>Actinomycetota</taxon>
        <taxon>Actinomycetes</taxon>
        <taxon>Kitasatosporales</taxon>
        <taxon>Streptomycetaceae</taxon>
        <taxon>Streptomyces</taxon>
    </lineage>
</organism>
<dbReference type="EMBL" id="CP071839">
    <property type="protein sequence ID" value="QTD96002.1"/>
    <property type="molecule type" value="Genomic_DNA"/>
</dbReference>
<keyword evidence="2" id="KW-1185">Reference proteome</keyword>
<evidence type="ECO:0000313" key="2">
    <source>
        <dbReference type="Proteomes" id="UP000663908"/>
    </source>
</evidence>